<dbReference type="KEGG" id="aep:AMC99_02280"/>
<keyword evidence="2" id="KW-1133">Transmembrane helix</keyword>
<dbReference type="STRING" id="361183.AMC99_02280"/>
<evidence type="ECO:0000256" key="2">
    <source>
        <dbReference type="SAM" id="Phobius"/>
    </source>
</evidence>
<dbReference type="AlphaFoldDB" id="A0A0M4MII0"/>
<protein>
    <submittedName>
        <fullName evidence="3">Nuclease</fullName>
    </submittedName>
</protein>
<keyword evidence="2" id="KW-0812">Transmembrane</keyword>
<dbReference type="Gene3D" id="2.40.50.90">
    <property type="match status" value="1"/>
</dbReference>
<accession>A0A0M4MII0</accession>
<feature type="region of interest" description="Disordered" evidence="1">
    <location>
        <begin position="21"/>
        <end position="40"/>
    </location>
</feature>
<dbReference type="SUPFAM" id="SSF50199">
    <property type="entry name" value="Staphylococcal nuclease"/>
    <property type="match status" value="1"/>
</dbReference>
<dbReference type="EMBL" id="CP012669">
    <property type="protein sequence ID" value="ALE17555.1"/>
    <property type="molecule type" value="Genomic_DNA"/>
</dbReference>
<name>A0A0M4MII0_9SPHN</name>
<evidence type="ECO:0000313" key="3">
    <source>
        <dbReference type="EMBL" id="ALE17555.1"/>
    </source>
</evidence>
<organism evidence="3 4">
    <name type="scientific">Altererythrobacter epoxidivorans</name>
    <dbReference type="NCBI Taxonomy" id="361183"/>
    <lineage>
        <taxon>Bacteria</taxon>
        <taxon>Pseudomonadati</taxon>
        <taxon>Pseudomonadota</taxon>
        <taxon>Alphaproteobacteria</taxon>
        <taxon>Sphingomonadales</taxon>
        <taxon>Erythrobacteraceae</taxon>
        <taxon>Altererythrobacter</taxon>
    </lineage>
</organism>
<proteinExistence type="predicted"/>
<dbReference type="RefSeq" id="WP_061926558.1">
    <property type="nucleotide sequence ID" value="NZ_CP012669.1"/>
</dbReference>
<keyword evidence="2" id="KW-0472">Membrane</keyword>
<feature type="transmembrane region" description="Helical" evidence="2">
    <location>
        <begin position="44"/>
        <end position="63"/>
    </location>
</feature>
<dbReference type="InterPro" id="IPR035437">
    <property type="entry name" value="SNase_OB-fold_sf"/>
</dbReference>
<sequence>MGKVIPFRKRTNWTKADAYALQSGKRRGGGGPKPPRSGGSAARLGRIAAILVIAAVILVSTWWQADEMFGPPEGSQVSQTFGICGAKGRGSYCTSDGDTVTIGYGKTARRIRLTGYDAPEIEGACPAESAKAQEAETALRNWLNAGPFEWDGGTQPPRDQYGRELRYAWRTAADGSVEYLATHMIDAGLASGDGWGQSADWCG</sequence>
<reference evidence="3 4" key="1">
    <citation type="submission" date="2015-09" db="EMBL/GenBank/DDBJ databases">
        <title>Complete genome sequence of a benzo[a]pyrene-degrading bacterium Altererythrobacter epoxidivorans CGMCC 1.7731T.</title>
        <authorList>
            <person name="Li Z."/>
            <person name="Cheng H."/>
            <person name="Huo Y."/>
            <person name="Xu X."/>
        </authorList>
    </citation>
    <scope>NUCLEOTIDE SEQUENCE [LARGE SCALE GENOMIC DNA]</scope>
    <source>
        <strain evidence="3 4">CGMCC 1.7731</strain>
    </source>
</reference>
<dbReference type="Proteomes" id="UP000057938">
    <property type="component" value="Chromosome"/>
</dbReference>
<evidence type="ECO:0000256" key="1">
    <source>
        <dbReference type="SAM" id="MobiDB-lite"/>
    </source>
</evidence>
<keyword evidence="4" id="KW-1185">Reference proteome</keyword>
<dbReference type="PATRIC" id="fig|361183.4.peg.2238"/>
<gene>
    <name evidence="3" type="ORF">AMC99_02280</name>
</gene>
<evidence type="ECO:0000313" key="4">
    <source>
        <dbReference type="Proteomes" id="UP000057938"/>
    </source>
</evidence>
<dbReference type="OrthoDB" id="7469880at2"/>